<sequence>MLKIGSGAGFSGDRIEPAVELAEKVDLDYLVFECLAERTIAIAQKAKKKDHDKGYDLLLSERIKALLPVLDKKRFCLITNMGAANPVAAAKEIIKIAKELDIPCKVAVVTGDDVLTELKRNQEILETRKKVSDYKVISANAYLGVEALLKALKTKPDIIITGRVADPSLFLAPMIDYYDWSLKDVEKLGQGTVVGHLLECAGQITGGYFADVGKKEVPQLEKLGFPYAMIKENGTAVINKTPNTGGVVNLHTVKEQLLYEVHDPANYLTPDVTADFSSVTLEQVDVNQVKVSGGTGRKKPDCYKVSVGYDAGYLSEAAISYAGSTAIERAKMAGDVVKKRLESIIDDVRIDLMGLTSVHRTQFGDYQPYEVRLRAAALCPTEEVAKRLGNEVEALYTNGPYGGGGVSKTITECVGVVSTLLERSIVDKQVNVEVFSNE</sequence>
<accession>A0ABM8YTC6</accession>
<proteinExistence type="predicted"/>
<protein>
    <recommendedName>
        <fullName evidence="1">Acyclic terpene utilisation N-terminal domain-containing protein</fullName>
    </recommendedName>
</protein>
<dbReference type="RefSeq" id="WP_230504103.1">
    <property type="nucleotide sequence ID" value="NZ_CAKJTJ010000033.1"/>
</dbReference>
<evidence type="ECO:0000259" key="1">
    <source>
        <dbReference type="Pfam" id="PF07287"/>
    </source>
</evidence>
<dbReference type="PANTHER" id="PTHR47472:SF1">
    <property type="entry name" value="DUF1446-DOMAIN-CONTAINING PROTEIN"/>
    <property type="match status" value="1"/>
</dbReference>
<gene>
    <name evidence="2" type="ORF">BACCIP111883_03831</name>
</gene>
<dbReference type="Proteomes" id="UP000789833">
    <property type="component" value="Unassembled WGS sequence"/>
</dbReference>
<evidence type="ECO:0000313" key="2">
    <source>
        <dbReference type="EMBL" id="CAG9623036.1"/>
    </source>
</evidence>
<feature type="domain" description="Acyclic terpene utilisation N-terminal" evidence="1">
    <location>
        <begin position="3"/>
        <end position="431"/>
    </location>
</feature>
<evidence type="ECO:0000313" key="3">
    <source>
        <dbReference type="Proteomes" id="UP000789833"/>
    </source>
</evidence>
<dbReference type="PANTHER" id="PTHR47472">
    <property type="entry name" value="PROPIONYL-COA CARBOXYLASE"/>
    <property type="match status" value="1"/>
</dbReference>
<comment type="caution">
    <text evidence="2">The sequence shown here is derived from an EMBL/GenBank/DDBJ whole genome shotgun (WGS) entry which is preliminary data.</text>
</comment>
<dbReference type="Pfam" id="PF07287">
    <property type="entry name" value="AtuA"/>
    <property type="match status" value="1"/>
</dbReference>
<dbReference type="EMBL" id="CAKJTJ010000033">
    <property type="protein sequence ID" value="CAG9623036.1"/>
    <property type="molecule type" value="Genomic_DNA"/>
</dbReference>
<reference evidence="2 3" key="1">
    <citation type="submission" date="2021-10" db="EMBL/GenBank/DDBJ databases">
        <authorList>
            <person name="Criscuolo A."/>
        </authorList>
    </citation>
    <scope>NUCLEOTIDE SEQUENCE [LARGE SCALE GENOMIC DNA]</scope>
    <source>
        <strain evidence="3">CIP 111883</strain>
    </source>
</reference>
<organism evidence="2 3">
    <name type="scientific">Sutcliffiella rhizosphaerae</name>
    <dbReference type="NCBI Taxonomy" id="2880967"/>
    <lineage>
        <taxon>Bacteria</taxon>
        <taxon>Bacillati</taxon>
        <taxon>Bacillota</taxon>
        <taxon>Bacilli</taxon>
        <taxon>Bacillales</taxon>
        <taxon>Bacillaceae</taxon>
        <taxon>Sutcliffiella</taxon>
    </lineage>
</organism>
<keyword evidence="3" id="KW-1185">Reference proteome</keyword>
<dbReference type="InterPro" id="IPR010839">
    <property type="entry name" value="AtuA_N"/>
</dbReference>
<name>A0ABM8YTC6_9BACI</name>